<evidence type="ECO:0000313" key="2">
    <source>
        <dbReference type="EMBL" id="SBT54234.1"/>
    </source>
</evidence>
<keyword evidence="3" id="KW-1185">Reference proteome</keyword>
<reference evidence="2 3" key="1">
    <citation type="submission" date="2016-06" db="EMBL/GenBank/DDBJ databases">
        <authorList>
            <person name="Kjaerup R.B."/>
            <person name="Dalgaard T.S."/>
            <person name="Juul-Madsen H.R."/>
        </authorList>
    </citation>
    <scope>NUCLEOTIDE SEQUENCE [LARGE SCALE GENOMIC DNA]</scope>
    <source>
        <strain evidence="2 3">DSM 45248</strain>
    </source>
</reference>
<dbReference type="Pfam" id="PF02575">
    <property type="entry name" value="YbaB_DNA_bd"/>
    <property type="match status" value="1"/>
</dbReference>
<feature type="region of interest" description="Disordered" evidence="1">
    <location>
        <begin position="21"/>
        <end position="44"/>
    </location>
</feature>
<evidence type="ECO:0000256" key="1">
    <source>
        <dbReference type="SAM" id="MobiDB-lite"/>
    </source>
</evidence>
<dbReference type="InterPro" id="IPR004401">
    <property type="entry name" value="YbaB/EbfC"/>
</dbReference>
<dbReference type="EMBL" id="LT594324">
    <property type="protein sequence ID" value="SBT54234.1"/>
    <property type="molecule type" value="Genomic_DNA"/>
</dbReference>
<dbReference type="AlphaFoldDB" id="A0A1A9ACK9"/>
<keyword evidence="2" id="KW-0238">DNA-binding</keyword>
<dbReference type="Proteomes" id="UP000198765">
    <property type="component" value="Chromosome I"/>
</dbReference>
<dbReference type="OrthoDB" id="3403810at2"/>
<gene>
    <name evidence="2" type="ORF">GA0070621_5269</name>
</gene>
<dbReference type="Gene3D" id="3.30.1310.10">
    <property type="entry name" value="Nucleoid-associated protein YbaB-like domain"/>
    <property type="match status" value="1"/>
</dbReference>
<proteinExistence type="predicted"/>
<protein>
    <submittedName>
        <fullName evidence="2">YbaB/EbfC DNA-binding family protein</fullName>
    </submittedName>
</protein>
<evidence type="ECO:0000313" key="3">
    <source>
        <dbReference type="Proteomes" id="UP000198765"/>
    </source>
</evidence>
<accession>A0A1A9ACK9</accession>
<name>A0A1A9ACK9_9ACTN</name>
<dbReference type="GO" id="GO:0003677">
    <property type="term" value="F:DNA binding"/>
    <property type="evidence" value="ECO:0007669"/>
    <property type="project" value="UniProtKB-KW"/>
</dbReference>
<dbReference type="SUPFAM" id="SSF82607">
    <property type="entry name" value="YbaB-like"/>
    <property type="match status" value="1"/>
</dbReference>
<sequence>MAHPVDPSGLGRVLSETMSALGQFTAGAESDAPPPEGHGEAADGLVQVTVGPPGRITALTLDPRAMRMASESLAEEVTEAVNAALADLQEKVTAVPGQIDLGSLGDQLRKIQEDAGRQFSAFTDALVEAQDRLARQGGK</sequence>
<dbReference type="InterPro" id="IPR036894">
    <property type="entry name" value="YbaB-like_sf"/>
</dbReference>
<dbReference type="PATRIC" id="fig|299146.4.peg.5434"/>
<organism evidence="2 3">
    <name type="scientific">Micromonospora narathiwatensis</name>
    <dbReference type="NCBI Taxonomy" id="299146"/>
    <lineage>
        <taxon>Bacteria</taxon>
        <taxon>Bacillati</taxon>
        <taxon>Actinomycetota</taxon>
        <taxon>Actinomycetes</taxon>
        <taxon>Micromonosporales</taxon>
        <taxon>Micromonosporaceae</taxon>
        <taxon>Micromonospora</taxon>
    </lineage>
</organism>
<dbReference type="RefSeq" id="WP_091200682.1">
    <property type="nucleotide sequence ID" value="NZ_LT594324.1"/>
</dbReference>